<protein>
    <submittedName>
        <fullName evidence="3">Recombinational DNA repair ATPase, RecF_1</fullName>
    </submittedName>
</protein>
<dbReference type="AlphaFoldDB" id="A0A380DT73"/>
<name>A0A380DT73_STAAU</name>
<organism evidence="3 4">
    <name type="scientific">Staphylococcus aureus</name>
    <dbReference type="NCBI Taxonomy" id="1280"/>
    <lineage>
        <taxon>Bacteria</taxon>
        <taxon>Bacillati</taxon>
        <taxon>Bacillota</taxon>
        <taxon>Bacilli</taxon>
        <taxon>Bacillales</taxon>
        <taxon>Staphylococcaceae</taxon>
        <taxon>Staphylococcus</taxon>
    </lineage>
</organism>
<evidence type="ECO:0000259" key="2">
    <source>
        <dbReference type="Pfam" id="PF20469"/>
    </source>
</evidence>
<reference evidence="3 4" key="1">
    <citation type="submission" date="2018-06" db="EMBL/GenBank/DDBJ databases">
        <authorList>
            <consortium name="Pathogen Informatics"/>
            <person name="Doyle S."/>
        </authorList>
    </citation>
    <scope>NUCLEOTIDE SEQUENCE [LARGE SCALE GENOMIC DNA]</scope>
    <source>
        <strain evidence="3 4">NCTC5664</strain>
    </source>
</reference>
<dbReference type="PANTHER" id="PTHR43581">
    <property type="entry name" value="ATP/GTP PHOSPHATASE"/>
    <property type="match status" value="1"/>
</dbReference>
<feature type="domain" description="OLD protein-like TOPRIM" evidence="2">
    <location>
        <begin position="86"/>
        <end position="153"/>
    </location>
</feature>
<dbReference type="Pfam" id="PF20469">
    <property type="entry name" value="OLD-like_TOPRIM"/>
    <property type="match status" value="1"/>
</dbReference>
<dbReference type="Proteomes" id="UP000254502">
    <property type="component" value="Unassembled WGS sequence"/>
</dbReference>
<accession>A0A380DT73</accession>
<dbReference type="InterPro" id="IPR034139">
    <property type="entry name" value="TOPRIM_OLD"/>
</dbReference>
<dbReference type="InterPro" id="IPR051396">
    <property type="entry name" value="Bact_Antivir_Def_Nuclease"/>
</dbReference>
<evidence type="ECO:0000256" key="1">
    <source>
        <dbReference type="SAM" id="MobiDB-lite"/>
    </source>
</evidence>
<dbReference type="PANTHER" id="PTHR43581:SF4">
    <property type="entry name" value="ATP_GTP PHOSPHATASE"/>
    <property type="match status" value="1"/>
</dbReference>
<dbReference type="CDD" id="cd01026">
    <property type="entry name" value="TOPRIM_OLD"/>
    <property type="match status" value="1"/>
</dbReference>
<evidence type="ECO:0000313" key="3">
    <source>
        <dbReference type="EMBL" id="SUK48658.1"/>
    </source>
</evidence>
<sequence>MLIEEPEAHIHTHVQKTLFEKYHFENTQVIITTHSTHISSASKIDSMNILIKERGSTRVCQPSNGLDTATCNKIERYLDATRSTLLFAKGVILVEGDAELILIPSMFKSVFGINLDEIGISIINMSSTVFEHIANLFNDLRIHRKCAIVTDLDEAIETLPQDSNDDTPEQKTMRNSQEAGEKRKKLLDEKYDSNPWVQIFYTQHTFEVDFAINMNTLAIKNVLPIIYKEQRCIDKSMDELNSDDERFVGKEALRLAKKEGKGWFALLISDELTYETNIPEYILKAIAYTSGHITEEHLKAMALYRIKKMHKIDTNDFEEKSLAELIDILNGDKVDVLSKFEKLLKGDLK</sequence>
<proteinExistence type="predicted"/>
<dbReference type="EMBL" id="UHAQ01000002">
    <property type="protein sequence ID" value="SUK48658.1"/>
    <property type="molecule type" value="Genomic_DNA"/>
</dbReference>
<gene>
    <name evidence="3" type="primary">recF_1</name>
    <name evidence="3" type="ORF">NCTC5664_01703</name>
</gene>
<evidence type="ECO:0000313" key="4">
    <source>
        <dbReference type="Proteomes" id="UP000254502"/>
    </source>
</evidence>
<feature type="region of interest" description="Disordered" evidence="1">
    <location>
        <begin position="159"/>
        <end position="181"/>
    </location>
</feature>